<reference evidence="2 3" key="1">
    <citation type="submission" date="2019-03" db="EMBL/GenBank/DDBJ databases">
        <title>Flavobacterium AR-3-4 sp. nov. isolated from arctic soil.</title>
        <authorList>
            <person name="Chaudhary D.K."/>
        </authorList>
    </citation>
    <scope>NUCLEOTIDE SEQUENCE [LARGE SCALE GENOMIC DNA]</scope>
    <source>
        <strain evidence="2 3">AR-3-4</strain>
    </source>
</reference>
<name>A0A4R5C6T8_9FLAO</name>
<keyword evidence="3" id="KW-1185">Reference proteome</keyword>
<dbReference type="AlphaFoldDB" id="A0A4R5C6T8"/>
<feature type="signal peptide" evidence="1">
    <location>
        <begin position="1"/>
        <end position="20"/>
    </location>
</feature>
<dbReference type="RefSeq" id="WP_132009720.1">
    <property type="nucleotide sequence ID" value="NZ_SMFK01000022.1"/>
</dbReference>
<sequence>MKYIYIIGIVLLSFSILSCSNTPLSDEKVVQIPSEVIPEKTPEVSTIEVLNIDVKTATINAKVINKGSASVTKRGVCLNTIENPTIENGVLYPETITKATGEFSANLFDLQDNTKYYIRAYAINKVGVGYGNQIVFDTKLANIPVLKMGNVTISGVHDLFVDVKIVSNGDFPIVESGVTWDLNENPIIENNKTTVRIKDNLGGFLQRITNLQELKKYFVRPYAKTIKGVTYGNQISVSTIKSGKFTFYMWEDPVASTETKAAYVRIRAAFEDATYYYNNFTSVEKHLTINYSPGTPTADGNISGWINMGSNQSYQRTGTAMHEIAHTIGVGTHGQWGILMKGTWQGNRVKEILRVLTGSTTSELLGDGQHFWPYGINGANEDNGDEMLYITNALILQGMKTDGLPSN</sequence>
<feature type="chain" id="PRO_5020380075" description="Fibronectin type-III domain-containing protein" evidence="1">
    <location>
        <begin position="21"/>
        <end position="407"/>
    </location>
</feature>
<evidence type="ECO:0008006" key="4">
    <source>
        <dbReference type="Google" id="ProtNLM"/>
    </source>
</evidence>
<gene>
    <name evidence="2" type="ORF">E0F76_18385</name>
</gene>
<evidence type="ECO:0000256" key="1">
    <source>
        <dbReference type="SAM" id="SignalP"/>
    </source>
</evidence>
<protein>
    <recommendedName>
        <fullName evidence="4">Fibronectin type-III domain-containing protein</fullName>
    </recommendedName>
</protein>
<organism evidence="2 3">
    <name type="scientific">Flavobacterium cellulosilyticum</name>
    <dbReference type="NCBI Taxonomy" id="2541731"/>
    <lineage>
        <taxon>Bacteria</taxon>
        <taxon>Pseudomonadati</taxon>
        <taxon>Bacteroidota</taxon>
        <taxon>Flavobacteriia</taxon>
        <taxon>Flavobacteriales</taxon>
        <taxon>Flavobacteriaceae</taxon>
        <taxon>Flavobacterium</taxon>
    </lineage>
</organism>
<evidence type="ECO:0000313" key="3">
    <source>
        <dbReference type="Proteomes" id="UP000295479"/>
    </source>
</evidence>
<accession>A0A4R5C6T8</accession>
<dbReference type="Proteomes" id="UP000295479">
    <property type="component" value="Unassembled WGS sequence"/>
</dbReference>
<dbReference type="OrthoDB" id="9765957at2"/>
<dbReference type="InterPro" id="IPR036116">
    <property type="entry name" value="FN3_sf"/>
</dbReference>
<dbReference type="SUPFAM" id="SSF49265">
    <property type="entry name" value="Fibronectin type III"/>
    <property type="match status" value="1"/>
</dbReference>
<evidence type="ECO:0000313" key="2">
    <source>
        <dbReference type="EMBL" id="TDD93833.1"/>
    </source>
</evidence>
<dbReference type="EMBL" id="SMFK01000022">
    <property type="protein sequence ID" value="TDD93833.1"/>
    <property type="molecule type" value="Genomic_DNA"/>
</dbReference>
<dbReference type="PROSITE" id="PS51257">
    <property type="entry name" value="PROKAR_LIPOPROTEIN"/>
    <property type="match status" value="1"/>
</dbReference>
<comment type="caution">
    <text evidence="2">The sequence shown here is derived from an EMBL/GenBank/DDBJ whole genome shotgun (WGS) entry which is preliminary data.</text>
</comment>
<keyword evidence="1" id="KW-0732">Signal</keyword>
<proteinExistence type="predicted"/>